<keyword evidence="9" id="KW-0812">Transmembrane</keyword>
<keyword evidence="6" id="KW-0418">Kinase</keyword>
<dbReference type="Pfam" id="PF00512">
    <property type="entry name" value="HisKA"/>
    <property type="match status" value="1"/>
</dbReference>
<keyword evidence="14" id="KW-1185">Reference proteome</keyword>
<dbReference type="Proteomes" id="UP000737402">
    <property type="component" value="Unassembled WGS sequence"/>
</dbReference>
<dbReference type="SUPFAM" id="SSF55874">
    <property type="entry name" value="ATPase domain of HSP90 chaperone/DNA topoisomerase II/histidine kinase"/>
    <property type="match status" value="1"/>
</dbReference>
<dbReference type="InterPro" id="IPR035965">
    <property type="entry name" value="PAS-like_dom_sf"/>
</dbReference>
<keyword evidence="4" id="KW-0808">Transferase</keyword>
<evidence type="ECO:0000256" key="5">
    <source>
        <dbReference type="ARBA" id="ARBA00022741"/>
    </source>
</evidence>
<dbReference type="InterPro" id="IPR004358">
    <property type="entry name" value="Sig_transdc_His_kin-like_C"/>
</dbReference>
<feature type="transmembrane region" description="Helical" evidence="9">
    <location>
        <begin position="40"/>
        <end position="58"/>
    </location>
</feature>
<dbReference type="SMART" id="SM00388">
    <property type="entry name" value="HisKA"/>
    <property type="match status" value="1"/>
</dbReference>
<dbReference type="CDD" id="cd00130">
    <property type="entry name" value="PAS"/>
    <property type="match status" value="1"/>
</dbReference>
<dbReference type="EC" id="2.7.13.3" evidence="2"/>
<dbReference type="InterPro" id="IPR036097">
    <property type="entry name" value="HisK_dim/P_sf"/>
</dbReference>
<dbReference type="InterPro" id="IPR000700">
    <property type="entry name" value="PAS-assoc_C"/>
</dbReference>
<keyword evidence="7" id="KW-0067">ATP-binding</keyword>
<evidence type="ECO:0000256" key="8">
    <source>
        <dbReference type="ARBA" id="ARBA00023012"/>
    </source>
</evidence>
<dbReference type="RefSeq" id="WP_204416763.1">
    <property type="nucleotide sequence ID" value="NZ_JAFBED010000005.1"/>
</dbReference>
<accession>A0ABS2P1J5</accession>
<dbReference type="InterPro" id="IPR003661">
    <property type="entry name" value="HisK_dim/P_dom"/>
</dbReference>
<organism evidence="13 14">
    <name type="scientific">Sutcliffiella tianshenii</name>
    <dbReference type="NCBI Taxonomy" id="1463404"/>
    <lineage>
        <taxon>Bacteria</taxon>
        <taxon>Bacillati</taxon>
        <taxon>Bacillota</taxon>
        <taxon>Bacilli</taxon>
        <taxon>Bacillales</taxon>
        <taxon>Bacillaceae</taxon>
        <taxon>Sutcliffiella</taxon>
    </lineage>
</organism>
<reference evidence="13 14" key="1">
    <citation type="submission" date="2021-01" db="EMBL/GenBank/DDBJ databases">
        <title>Genomic Encyclopedia of Type Strains, Phase IV (KMG-IV): sequencing the most valuable type-strain genomes for metagenomic binning, comparative biology and taxonomic classification.</title>
        <authorList>
            <person name="Goeker M."/>
        </authorList>
    </citation>
    <scope>NUCLEOTIDE SEQUENCE [LARGE SCALE GENOMIC DNA]</scope>
    <source>
        <strain evidence="13 14">DSM 25879</strain>
    </source>
</reference>
<dbReference type="Pfam" id="PF08448">
    <property type="entry name" value="PAS_4"/>
    <property type="match status" value="1"/>
</dbReference>
<dbReference type="PANTHER" id="PTHR43065:SF10">
    <property type="entry name" value="PEROXIDE STRESS-ACTIVATED HISTIDINE KINASE MAK3"/>
    <property type="match status" value="1"/>
</dbReference>
<evidence type="ECO:0000256" key="9">
    <source>
        <dbReference type="SAM" id="Phobius"/>
    </source>
</evidence>
<feature type="transmembrane region" description="Helical" evidence="9">
    <location>
        <begin position="136"/>
        <end position="154"/>
    </location>
</feature>
<sequence>MKPYQPNFFTGFYLRLAEQWNLEKKDTNVQLAMIHKRNKLLLIVFVTLSILDTITNLFVFPSIVLPVILLSLVGCSVTLYFVLQPRLAKIGMYVIVCTSFLPFWVVAYLDKDVINYIFLTMPLIMSSVYNRIMPTLLASAITLVTLTYFYFFYFHTVFYENIKVDVVYFLLFTLFVTVYLLFSSTLNERFRLRAEEKEKETSRELLSTKEYLEAYFTNTTDAIGVYDLNGEVLQINASFENIFQIRADDVVGERTDFLPFTKKENLSTLLNSMEEKKNVTFETATSPGILSLEVKVTVTPIKNPRGKIIALIFLMEDITDKKRTEEALMQSEKLSVIGELAAGVAHEIRNPVTVLKGFVQLLAQQRTIPDPYYFNIMQKELDRINQITNEFMALAKPQAVKIKNQNLLELIFQVTDFLESEALLHKVELLVEHEEAAIWIDCEPNQIKQVLINTIKNGIEAMPEGGKIRIKVKKEQNFIYLLIEDEGTGIPSDLIERIGQPFFTTKEQGTGLGLMVSMKIIENHGGAVSIQSQENKGTIVKILLPLHK</sequence>
<dbReference type="Gene3D" id="1.10.287.130">
    <property type="match status" value="1"/>
</dbReference>
<dbReference type="InterPro" id="IPR013656">
    <property type="entry name" value="PAS_4"/>
</dbReference>
<dbReference type="EMBL" id="JAFBED010000005">
    <property type="protein sequence ID" value="MBM7620751.1"/>
    <property type="molecule type" value="Genomic_DNA"/>
</dbReference>
<feature type="domain" description="PAS" evidence="11">
    <location>
        <begin position="208"/>
        <end position="275"/>
    </location>
</feature>
<dbReference type="Gene3D" id="3.30.565.10">
    <property type="entry name" value="Histidine kinase-like ATPase, C-terminal domain"/>
    <property type="match status" value="1"/>
</dbReference>
<evidence type="ECO:0000256" key="7">
    <source>
        <dbReference type="ARBA" id="ARBA00022840"/>
    </source>
</evidence>
<dbReference type="SMART" id="SM00387">
    <property type="entry name" value="HATPase_c"/>
    <property type="match status" value="1"/>
</dbReference>
<feature type="domain" description="Histidine kinase" evidence="10">
    <location>
        <begin position="343"/>
        <end position="548"/>
    </location>
</feature>
<feature type="transmembrane region" description="Helical" evidence="9">
    <location>
        <begin position="64"/>
        <end position="83"/>
    </location>
</feature>
<keyword evidence="5" id="KW-0547">Nucleotide-binding</keyword>
<dbReference type="InterPro" id="IPR036890">
    <property type="entry name" value="HATPase_C_sf"/>
</dbReference>
<dbReference type="PROSITE" id="PS50109">
    <property type="entry name" value="HIS_KIN"/>
    <property type="match status" value="1"/>
</dbReference>
<evidence type="ECO:0000259" key="12">
    <source>
        <dbReference type="PROSITE" id="PS50113"/>
    </source>
</evidence>
<dbReference type="InterPro" id="IPR000014">
    <property type="entry name" value="PAS"/>
</dbReference>
<feature type="transmembrane region" description="Helical" evidence="9">
    <location>
        <begin position="166"/>
        <end position="183"/>
    </location>
</feature>
<dbReference type="InterPro" id="IPR003594">
    <property type="entry name" value="HATPase_dom"/>
</dbReference>
<dbReference type="PROSITE" id="PS50112">
    <property type="entry name" value="PAS"/>
    <property type="match status" value="1"/>
</dbReference>
<protein>
    <recommendedName>
        <fullName evidence="2">histidine kinase</fullName>
        <ecNumber evidence="2">2.7.13.3</ecNumber>
    </recommendedName>
</protein>
<keyword evidence="9" id="KW-0472">Membrane</keyword>
<dbReference type="SMART" id="SM00091">
    <property type="entry name" value="PAS"/>
    <property type="match status" value="1"/>
</dbReference>
<evidence type="ECO:0000256" key="6">
    <source>
        <dbReference type="ARBA" id="ARBA00022777"/>
    </source>
</evidence>
<dbReference type="Pfam" id="PF02518">
    <property type="entry name" value="HATPase_c"/>
    <property type="match status" value="1"/>
</dbReference>
<dbReference type="SUPFAM" id="SSF47384">
    <property type="entry name" value="Homodimeric domain of signal transducing histidine kinase"/>
    <property type="match status" value="1"/>
</dbReference>
<dbReference type="PROSITE" id="PS50113">
    <property type="entry name" value="PAC"/>
    <property type="match status" value="1"/>
</dbReference>
<evidence type="ECO:0000313" key="14">
    <source>
        <dbReference type="Proteomes" id="UP000737402"/>
    </source>
</evidence>
<evidence type="ECO:0000256" key="4">
    <source>
        <dbReference type="ARBA" id="ARBA00022679"/>
    </source>
</evidence>
<evidence type="ECO:0000259" key="10">
    <source>
        <dbReference type="PROSITE" id="PS50109"/>
    </source>
</evidence>
<proteinExistence type="predicted"/>
<evidence type="ECO:0000256" key="2">
    <source>
        <dbReference type="ARBA" id="ARBA00012438"/>
    </source>
</evidence>
<evidence type="ECO:0000313" key="13">
    <source>
        <dbReference type="EMBL" id="MBM7620751.1"/>
    </source>
</evidence>
<keyword evidence="8" id="KW-0902">Two-component regulatory system</keyword>
<gene>
    <name evidence="13" type="ORF">JOC95_002606</name>
</gene>
<evidence type="ECO:0000259" key="11">
    <source>
        <dbReference type="PROSITE" id="PS50112"/>
    </source>
</evidence>
<dbReference type="PANTHER" id="PTHR43065">
    <property type="entry name" value="SENSOR HISTIDINE KINASE"/>
    <property type="match status" value="1"/>
</dbReference>
<name>A0ABS2P1J5_9BACI</name>
<dbReference type="NCBIfam" id="TIGR00229">
    <property type="entry name" value="sensory_box"/>
    <property type="match status" value="1"/>
</dbReference>
<comment type="caution">
    <text evidence="13">The sequence shown here is derived from an EMBL/GenBank/DDBJ whole genome shotgun (WGS) entry which is preliminary data.</text>
</comment>
<dbReference type="InterPro" id="IPR005467">
    <property type="entry name" value="His_kinase_dom"/>
</dbReference>
<keyword evidence="3" id="KW-0597">Phosphoprotein</keyword>
<evidence type="ECO:0000256" key="1">
    <source>
        <dbReference type="ARBA" id="ARBA00000085"/>
    </source>
</evidence>
<dbReference type="SUPFAM" id="SSF55785">
    <property type="entry name" value="PYP-like sensor domain (PAS domain)"/>
    <property type="match status" value="1"/>
</dbReference>
<comment type="catalytic activity">
    <reaction evidence="1">
        <text>ATP + protein L-histidine = ADP + protein N-phospho-L-histidine.</text>
        <dbReference type="EC" id="2.7.13.3"/>
    </reaction>
</comment>
<evidence type="ECO:0000256" key="3">
    <source>
        <dbReference type="ARBA" id="ARBA00022553"/>
    </source>
</evidence>
<dbReference type="CDD" id="cd00082">
    <property type="entry name" value="HisKA"/>
    <property type="match status" value="1"/>
</dbReference>
<dbReference type="Gene3D" id="3.30.450.20">
    <property type="entry name" value="PAS domain"/>
    <property type="match status" value="1"/>
</dbReference>
<feature type="transmembrane region" description="Helical" evidence="9">
    <location>
        <begin position="90"/>
        <end position="107"/>
    </location>
</feature>
<dbReference type="PRINTS" id="PR00344">
    <property type="entry name" value="BCTRLSENSOR"/>
</dbReference>
<keyword evidence="9" id="KW-1133">Transmembrane helix</keyword>
<feature type="domain" description="PAC" evidence="12">
    <location>
        <begin position="275"/>
        <end position="330"/>
    </location>
</feature>